<feature type="non-terminal residue" evidence="1">
    <location>
        <position position="25"/>
    </location>
</feature>
<keyword evidence="2" id="KW-1185">Reference proteome</keyword>
<organism evidence="1 2">
    <name type="scientific">Gossypium trilobum</name>
    <dbReference type="NCBI Taxonomy" id="34281"/>
    <lineage>
        <taxon>Eukaryota</taxon>
        <taxon>Viridiplantae</taxon>
        <taxon>Streptophyta</taxon>
        <taxon>Embryophyta</taxon>
        <taxon>Tracheophyta</taxon>
        <taxon>Spermatophyta</taxon>
        <taxon>Magnoliopsida</taxon>
        <taxon>eudicotyledons</taxon>
        <taxon>Gunneridae</taxon>
        <taxon>Pentapetalae</taxon>
        <taxon>rosids</taxon>
        <taxon>malvids</taxon>
        <taxon>Malvales</taxon>
        <taxon>Malvaceae</taxon>
        <taxon>Malvoideae</taxon>
        <taxon>Gossypium</taxon>
    </lineage>
</organism>
<name>A0A7J9DTN9_9ROSI</name>
<protein>
    <submittedName>
        <fullName evidence="1">Uncharacterized protein</fullName>
    </submittedName>
</protein>
<dbReference type="AlphaFoldDB" id="A0A7J9DTN9"/>
<evidence type="ECO:0000313" key="1">
    <source>
        <dbReference type="EMBL" id="MBA0764051.1"/>
    </source>
</evidence>
<proteinExistence type="predicted"/>
<gene>
    <name evidence="1" type="ORF">Gotri_013423</name>
</gene>
<dbReference type="EMBL" id="JABEZW010000004">
    <property type="protein sequence ID" value="MBA0764051.1"/>
    <property type="molecule type" value="Genomic_DNA"/>
</dbReference>
<dbReference type="Proteomes" id="UP000593568">
    <property type="component" value="Unassembled WGS sequence"/>
</dbReference>
<evidence type="ECO:0000313" key="2">
    <source>
        <dbReference type="Proteomes" id="UP000593568"/>
    </source>
</evidence>
<reference evidence="1 2" key="1">
    <citation type="journal article" date="2019" name="Genome Biol. Evol.">
        <title>Insights into the evolution of the New World diploid cottons (Gossypium, subgenus Houzingenia) based on genome sequencing.</title>
        <authorList>
            <person name="Grover C.E."/>
            <person name="Arick M.A. 2nd"/>
            <person name="Thrash A."/>
            <person name="Conover J.L."/>
            <person name="Sanders W.S."/>
            <person name="Peterson D.G."/>
            <person name="Frelichowski J.E."/>
            <person name="Scheffler J.A."/>
            <person name="Scheffler B.E."/>
            <person name="Wendel J.F."/>
        </authorList>
    </citation>
    <scope>NUCLEOTIDE SEQUENCE [LARGE SCALE GENOMIC DNA]</scope>
    <source>
        <strain evidence="1">8</strain>
        <tissue evidence="1">Leaf</tissue>
    </source>
</reference>
<comment type="caution">
    <text evidence="1">The sequence shown here is derived from an EMBL/GenBank/DDBJ whole genome shotgun (WGS) entry which is preliminary data.</text>
</comment>
<accession>A0A7J9DTN9</accession>
<sequence length="25" mass="2929">MMPTTVDYVKTNPQVLNHNKHQVFS</sequence>